<accession>A0A9D0Z4P1</accession>
<reference evidence="2" key="1">
    <citation type="submission" date="2020-10" db="EMBL/GenBank/DDBJ databases">
        <authorList>
            <person name="Gilroy R."/>
        </authorList>
    </citation>
    <scope>NUCLEOTIDE SEQUENCE</scope>
    <source>
        <strain evidence="2">ChiSjej2B20-13462</strain>
    </source>
</reference>
<reference evidence="2" key="2">
    <citation type="journal article" date="2021" name="PeerJ">
        <title>Extensive microbial diversity within the chicken gut microbiome revealed by metagenomics and culture.</title>
        <authorList>
            <person name="Gilroy R."/>
            <person name="Ravi A."/>
            <person name="Getino M."/>
            <person name="Pursley I."/>
            <person name="Horton D.L."/>
            <person name="Alikhan N.F."/>
            <person name="Baker D."/>
            <person name="Gharbi K."/>
            <person name="Hall N."/>
            <person name="Watson M."/>
            <person name="Adriaenssens E.M."/>
            <person name="Foster-Nyarko E."/>
            <person name="Jarju S."/>
            <person name="Secka A."/>
            <person name="Antonio M."/>
            <person name="Oren A."/>
            <person name="Chaudhuri R.R."/>
            <person name="La Ragione R."/>
            <person name="Hildebrand F."/>
            <person name="Pallen M.J."/>
        </authorList>
    </citation>
    <scope>NUCLEOTIDE SEQUENCE</scope>
    <source>
        <strain evidence="2">ChiSjej2B20-13462</strain>
    </source>
</reference>
<evidence type="ECO:0000313" key="2">
    <source>
        <dbReference type="EMBL" id="HIQ68948.1"/>
    </source>
</evidence>
<sequence length="174" mass="18587">MEDDVKKDGWGERLREQLRRLERYKYPILVLLLGAALLLIPWGGGETPAEAAPADGTDLMDPAALEQKLETLLGEMEGAGAVRVVLTLAKGAAYTYQTDRTTRDGEETVETVLASGSGGEGPLTREVTYPVYQGAVVACQGADSAQVRLEIVRAVASLTGLGSDKITVIKLKDK</sequence>
<name>A0A9D0Z4P1_9FIRM</name>
<evidence type="ECO:0000256" key="1">
    <source>
        <dbReference type="SAM" id="Phobius"/>
    </source>
</evidence>
<keyword evidence="1" id="KW-0472">Membrane</keyword>
<protein>
    <submittedName>
        <fullName evidence="2">Stage III sporulation protein AG</fullName>
    </submittedName>
</protein>
<dbReference type="EMBL" id="DVFN01000015">
    <property type="protein sequence ID" value="HIQ68948.1"/>
    <property type="molecule type" value="Genomic_DNA"/>
</dbReference>
<dbReference type="Proteomes" id="UP000886874">
    <property type="component" value="Unassembled WGS sequence"/>
</dbReference>
<dbReference type="AlphaFoldDB" id="A0A9D0Z4P1"/>
<organism evidence="2 3">
    <name type="scientific">Candidatus Avoscillospira stercorigallinarum</name>
    <dbReference type="NCBI Taxonomy" id="2840708"/>
    <lineage>
        <taxon>Bacteria</taxon>
        <taxon>Bacillati</taxon>
        <taxon>Bacillota</taxon>
        <taxon>Clostridia</taxon>
        <taxon>Eubacteriales</taxon>
        <taxon>Oscillospiraceae</taxon>
        <taxon>Oscillospiraceae incertae sedis</taxon>
        <taxon>Candidatus Avoscillospira</taxon>
    </lineage>
</organism>
<keyword evidence="1" id="KW-0812">Transmembrane</keyword>
<evidence type="ECO:0000313" key="3">
    <source>
        <dbReference type="Proteomes" id="UP000886874"/>
    </source>
</evidence>
<comment type="caution">
    <text evidence="2">The sequence shown here is derived from an EMBL/GenBank/DDBJ whole genome shotgun (WGS) entry which is preliminary data.</text>
</comment>
<proteinExistence type="predicted"/>
<keyword evidence="1" id="KW-1133">Transmembrane helix</keyword>
<gene>
    <name evidence="2" type="ORF">IAA67_01235</name>
</gene>
<feature type="transmembrane region" description="Helical" evidence="1">
    <location>
        <begin position="24"/>
        <end position="44"/>
    </location>
</feature>